<dbReference type="InterPro" id="IPR025662">
    <property type="entry name" value="Sigma_54_int_dom_ATP-bd_1"/>
</dbReference>
<evidence type="ECO:0000256" key="3">
    <source>
        <dbReference type="ARBA" id="ARBA00023015"/>
    </source>
</evidence>
<dbReference type="Pfam" id="PF00158">
    <property type="entry name" value="Sigma54_activat"/>
    <property type="match status" value="1"/>
</dbReference>
<dbReference type="InterPro" id="IPR002197">
    <property type="entry name" value="HTH_Fis"/>
</dbReference>
<dbReference type="Gene3D" id="1.10.8.60">
    <property type="match status" value="1"/>
</dbReference>
<dbReference type="EMBL" id="VLKH01000008">
    <property type="protein sequence ID" value="TWH78639.1"/>
    <property type="molecule type" value="Genomic_DNA"/>
</dbReference>
<dbReference type="GO" id="GO:0006355">
    <property type="term" value="P:regulation of DNA-templated transcription"/>
    <property type="evidence" value="ECO:0007669"/>
    <property type="project" value="InterPro"/>
</dbReference>
<evidence type="ECO:0000313" key="6">
    <source>
        <dbReference type="EMBL" id="TWH78639.1"/>
    </source>
</evidence>
<dbReference type="InterPro" id="IPR003593">
    <property type="entry name" value="AAA+_ATPase"/>
</dbReference>
<keyword evidence="6" id="KW-0238">DNA-binding</keyword>
<dbReference type="Gene3D" id="1.10.10.60">
    <property type="entry name" value="Homeodomain-like"/>
    <property type="match status" value="1"/>
</dbReference>
<evidence type="ECO:0000256" key="4">
    <source>
        <dbReference type="ARBA" id="ARBA00023163"/>
    </source>
</evidence>
<dbReference type="GO" id="GO:0043565">
    <property type="term" value="F:sequence-specific DNA binding"/>
    <property type="evidence" value="ECO:0007669"/>
    <property type="project" value="InterPro"/>
</dbReference>
<evidence type="ECO:0000259" key="5">
    <source>
        <dbReference type="PROSITE" id="PS50045"/>
    </source>
</evidence>
<name>A0A562J625_9FIRM</name>
<dbReference type="GO" id="GO:0005524">
    <property type="term" value="F:ATP binding"/>
    <property type="evidence" value="ECO:0007669"/>
    <property type="project" value="UniProtKB-KW"/>
</dbReference>
<comment type="caution">
    <text evidence="6">The sequence shown here is derived from an EMBL/GenBank/DDBJ whole genome shotgun (WGS) entry which is preliminary data.</text>
</comment>
<sequence>MKTDNYIITDQNENIVFLGDKTLKYIKKDLVTPVAFPSGSFEKGNVLIYVSNSERDYSYISKEFKIPANEMRYDKRLLVIASIDSEEIMPIIKQNFKYEGKIEELIDTIYERKSISIIRKDRYIIVKVDTQIMSFDTDIYKEIVILADDNGIKYFIHDDKEENSFEITLNKKVFNGYCDKEKIQDMNLKKLIHHSIYESIIRGGALTDFKDTKVFISSETIKVKDVLYNVISFDEEDSLIKRIIDDNLKYNKILCKVSEDMYGSIQYNSFRLWGNEGKFRELEKLLQKGSATNATILLTGESGTGKTYLAKEIHNCSKRKDKPFVHINCAAIAYHLLESELFGYEEGAFTGAKKGGKEGLLDMAFGGTLFLDEIGEIPLTLQGKLLEVMQSKTFYRVGGTKKHKVDVRFIAATNKNLAEMVKEKRFREDLYYRINVFPIEIPPLRERLDCIHSIISDILPEICERLEIEPVLIGYQTLEKIKEYPWPGNIRELENVLEKAAILCDKKIIPPDDIILPEHDKFALKPMTLKELKENCEKQAIRNALDLFHGDKFKAAQYLDIGRTAIFDKIKKYAIIYEGIEENDFR</sequence>
<dbReference type="AlphaFoldDB" id="A0A562J625"/>
<dbReference type="PANTHER" id="PTHR32071:SF57">
    <property type="entry name" value="C4-DICARBOXYLATE TRANSPORT TRANSCRIPTIONAL REGULATORY PROTEIN DCTD"/>
    <property type="match status" value="1"/>
</dbReference>
<dbReference type="InterPro" id="IPR058031">
    <property type="entry name" value="AAA_lid_NorR"/>
</dbReference>
<keyword evidence="7" id="KW-1185">Reference proteome</keyword>
<keyword evidence="1" id="KW-0547">Nucleotide-binding</keyword>
<dbReference type="OrthoDB" id="9803970at2"/>
<dbReference type="SUPFAM" id="SSF46689">
    <property type="entry name" value="Homeodomain-like"/>
    <property type="match status" value="1"/>
</dbReference>
<dbReference type="CDD" id="cd00009">
    <property type="entry name" value="AAA"/>
    <property type="match status" value="1"/>
</dbReference>
<dbReference type="RefSeq" id="WP_145084542.1">
    <property type="nucleotide sequence ID" value="NZ_VLKH01000008.1"/>
</dbReference>
<dbReference type="PROSITE" id="PS00688">
    <property type="entry name" value="SIGMA54_INTERACT_3"/>
    <property type="match status" value="1"/>
</dbReference>
<dbReference type="InterPro" id="IPR027417">
    <property type="entry name" value="P-loop_NTPase"/>
</dbReference>
<dbReference type="FunFam" id="3.40.50.300:FF:000006">
    <property type="entry name" value="DNA-binding transcriptional regulator NtrC"/>
    <property type="match status" value="1"/>
</dbReference>
<dbReference type="PANTHER" id="PTHR32071">
    <property type="entry name" value="TRANSCRIPTIONAL REGULATORY PROTEIN"/>
    <property type="match status" value="1"/>
</dbReference>
<dbReference type="PROSITE" id="PS00675">
    <property type="entry name" value="SIGMA54_INTERACT_1"/>
    <property type="match status" value="1"/>
</dbReference>
<dbReference type="PROSITE" id="PS50045">
    <property type="entry name" value="SIGMA54_INTERACT_4"/>
    <property type="match status" value="1"/>
</dbReference>
<proteinExistence type="predicted"/>
<protein>
    <submittedName>
        <fullName evidence="6">DNA-binding NtrC family response regulator</fullName>
    </submittedName>
</protein>
<feature type="domain" description="Sigma-54 factor interaction" evidence="5">
    <location>
        <begin position="272"/>
        <end position="502"/>
    </location>
</feature>
<dbReference type="Pfam" id="PF25601">
    <property type="entry name" value="AAA_lid_14"/>
    <property type="match status" value="1"/>
</dbReference>
<dbReference type="InterPro" id="IPR025944">
    <property type="entry name" value="Sigma_54_int_dom_CS"/>
</dbReference>
<accession>A0A562J625</accession>
<evidence type="ECO:0000313" key="7">
    <source>
        <dbReference type="Proteomes" id="UP000315343"/>
    </source>
</evidence>
<dbReference type="SMART" id="SM00382">
    <property type="entry name" value="AAA"/>
    <property type="match status" value="1"/>
</dbReference>
<gene>
    <name evidence="6" type="ORF">LY60_02664</name>
</gene>
<dbReference type="Pfam" id="PF02954">
    <property type="entry name" value="HTH_8"/>
    <property type="match status" value="1"/>
</dbReference>
<dbReference type="Gene3D" id="3.40.50.300">
    <property type="entry name" value="P-loop containing nucleotide triphosphate hydrolases"/>
    <property type="match status" value="1"/>
</dbReference>
<keyword evidence="4" id="KW-0804">Transcription</keyword>
<keyword evidence="2" id="KW-0067">ATP-binding</keyword>
<dbReference type="InterPro" id="IPR009057">
    <property type="entry name" value="Homeodomain-like_sf"/>
</dbReference>
<dbReference type="InterPro" id="IPR002078">
    <property type="entry name" value="Sigma_54_int"/>
</dbReference>
<dbReference type="Proteomes" id="UP000315343">
    <property type="component" value="Unassembled WGS sequence"/>
</dbReference>
<reference evidence="6 7" key="1">
    <citation type="submission" date="2019-07" db="EMBL/GenBank/DDBJ databases">
        <title>Genomic Encyclopedia of Type Strains, Phase I: the one thousand microbial genomes (KMG-I) project.</title>
        <authorList>
            <person name="Kyrpides N."/>
        </authorList>
    </citation>
    <scope>NUCLEOTIDE SEQUENCE [LARGE SCALE GENOMIC DNA]</scope>
    <source>
        <strain evidence="6 7">DSM 13558</strain>
    </source>
</reference>
<dbReference type="SUPFAM" id="SSF52540">
    <property type="entry name" value="P-loop containing nucleoside triphosphate hydrolases"/>
    <property type="match status" value="1"/>
</dbReference>
<evidence type="ECO:0000256" key="2">
    <source>
        <dbReference type="ARBA" id="ARBA00022840"/>
    </source>
</evidence>
<keyword evidence="3" id="KW-0805">Transcription regulation</keyword>
<organism evidence="6 7">
    <name type="scientific">Sedimentibacter saalensis</name>
    <dbReference type="NCBI Taxonomy" id="130788"/>
    <lineage>
        <taxon>Bacteria</taxon>
        <taxon>Bacillati</taxon>
        <taxon>Bacillota</taxon>
        <taxon>Tissierellia</taxon>
        <taxon>Sedimentibacter</taxon>
    </lineage>
</organism>
<evidence type="ECO:0000256" key="1">
    <source>
        <dbReference type="ARBA" id="ARBA00022741"/>
    </source>
</evidence>